<dbReference type="EMBL" id="QRAV01000001">
    <property type="protein sequence ID" value="RDL24712.1"/>
    <property type="molecule type" value="Genomic_DNA"/>
</dbReference>
<dbReference type="AlphaFoldDB" id="A0A370SYA3"/>
<protein>
    <submittedName>
        <fullName evidence="1">Uncharacterized protein</fullName>
    </submittedName>
</protein>
<gene>
    <name evidence="1" type="ORF">DEU51_101181</name>
</gene>
<dbReference type="RefSeq" id="WP_115145940.1">
    <property type="nucleotide sequence ID" value="NZ_QRAV01000001.1"/>
</dbReference>
<name>A0A370SYA3_PSEJE</name>
<sequence length="343" mass="38052">MSENMEVTQSQQSHLGVADSIISFKVKFDAGEVTRSKSLFGNGRMQVKVQVLVAAADINGNTVHVPADVMNSIELIHYGTGRTLRDGWSASIEQGPYTLEAQPSAVTTSIPDEETDEDILHPQVRTFWVSCSVAGTTQIAARLTLAGQTIRTNGTTLASVHDSSVTLEAQQPLSYAIDQFRWQATRRGNEEPGNRIWNYYLGLYPQGQQIKLVDWIADVPADTDPMFAMANKLNEYVTNFLTGVLARPKERSLNIGLPFNGDPIAFTFSADAITRDKKFYSVRVNDRDGELTVVQALSEYSSLDRAYKKGDVFHFRAIDQHGTEHKLAIRTDFVARTFGLERG</sequence>
<evidence type="ECO:0000313" key="2">
    <source>
        <dbReference type="Proteomes" id="UP000255365"/>
    </source>
</evidence>
<comment type="caution">
    <text evidence="1">The sequence shown here is derived from an EMBL/GenBank/DDBJ whole genome shotgun (WGS) entry which is preliminary data.</text>
</comment>
<evidence type="ECO:0000313" key="1">
    <source>
        <dbReference type="EMBL" id="RDL24712.1"/>
    </source>
</evidence>
<proteinExistence type="predicted"/>
<accession>A0A370SYA3</accession>
<dbReference type="Proteomes" id="UP000255365">
    <property type="component" value="Unassembled WGS sequence"/>
</dbReference>
<organism evidence="1 2">
    <name type="scientific">Pseudomonas jessenii</name>
    <dbReference type="NCBI Taxonomy" id="77298"/>
    <lineage>
        <taxon>Bacteria</taxon>
        <taxon>Pseudomonadati</taxon>
        <taxon>Pseudomonadota</taxon>
        <taxon>Gammaproteobacteria</taxon>
        <taxon>Pseudomonadales</taxon>
        <taxon>Pseudomonadaceae</taxon>
        <taxon>Pseudomonas</taxon>
    </lineage>
</organism>
<reference evidence="1 2" key="1">
    <citation type="submission" date="2018-07" db="EMBL/GenBank/DDBJ databases">
        <title>Genome sequencing of rice bacterial endophytes.</title>
        <authorList>
            <person name="Venturi V."/>
        </authorList>
    </citation>
    <scope>NUCLEOTIDE SEQUENCE [LARGE SCALE GENOMIC DNA]</scope>
    <source>
        <strain evidence="1 2">E2333</strain>
    </source>
</reference>